<accession>A0ABN9WLG3</accession>
<proteinExistence type="predicted"/>
<dbReference type="EMBL" id="CAUYUJ010018855">
    <property type="protein sequence ID" value="CAK0886820.1"/>
    <property type="molecule type" value="Genomic_DNA"/>
</dbReference>
<gene>
    <name evidence="2" type="ORF">PCOR1329_LOCUS68068</name>
</gene>
<evidence type="ECO:0000313" key="2">
    <source>
        <dbReference type="EMBL" id="CAK0886820.1"/>
    </source>
</evidence>
<keyword evidence="3" id="KW-1185">Reference proteome</keyword>
<sequence>GGDEALDGAVPSNPPRARPSSVRGPPQAGPAGRHRRGAGQGGEGEGTREEKKKKKKKEKAVPPNCQRLTVNNSAPGHGEAQMPLGHSKAGRRSRYTDQGSAHVARGS</sequence>
<protein>
    <submittedName>
        <fullName evidence="2">Uncharacterized protein</fullName>
    </submittedName>
</protein>
<comment type="caution">
    <text evidence="2">The sequence shown here is derived from an EMBL/GenBank/DDBJ whole genome shotgun (WGS) entry which is preliminary data.</text>
</comment>
<feature type="region of interest" description="Disordered" evidence="1">
    <location>
        <begin position="1"/>
        <end position="107"/>
    </location>
</feature>
<evidence type="ECO:0000313" key="3">
    <source>
        <dbReference type="Proteomes" id="UP001189429"/>
    </source>
</evidence>
<reference evidence="2" key="1">
    <citation type="submission" date="2023-10" db="EMBL/GenBank/DDBJ databases">
        <authorList>
            <person name="Chen Y."/>
            <person name="Shah S."/>
            <person name="Dougan E. K."/>
            <person name="Thang M."/>
            <person name="Chan C."/>
        </authorList>
    </citation>
    <scope>NUCLEOTIDE SEQUENCE [LARGE SCALE GENOMIC DNA]</scope>
</reference>
<evidence type="ECO:0000256" key="1">
    <source>
        <dbReference type="SAM" id="MobiDB-lite"/>
    </source>
</evidence>
<name>A0ABN9WLG3_9DINO</name>
<feature type="non-terminal residue" evidence="2">
    <location>
        <position position="1"/>
    </location>
</feature>
<dbReference type="Proteomes" id="UP001189429">
    <property type="component" value="Unassembled WGS sequence"/>
</dbReference>
<organism evidence="2 3">
    <name type="scientific">Prorocentrum cordatum</name>
    <dbReference type="NCBI Taxonomy" id="2364126"/>
    <lineage>
        <taxon>Eukaryota</taxon>
        <taxon>Sar</taxon>
        <taxon>Alveolata</taxon>
        <taxon>Dinophyceae</taxon>
        <taxon>Prorocentrales</taxon>
        <taxon>Prorocentraceae</taxon>
        <taxon>Prorocentrum</taxon>
    </lineage>
</organism>